<dbReference type="EMBL" id="BGPR01006939">
    <property type="protein sequence ID" value="GBN23051.1"/>
    <property type="molecule type" value="Genomic_DNA"/>
</dbReference>
<dbReference type="Proteomes" id="UP000499080">
    <property type="component" value="Unassembled WGS sequence"/>
</dbReference>
<dbReference type="AlphaFoldDB" id="A0A4Y2M7N5"/>
<proteinExistence type="predicted"/>
<organism evidence="2 3">
    <name type="scientific">Araneus ventricosus</name>
    <name type="common">Orbweaver spider</name>
    <name type="synonym">Epeira ventricosa</name>
    <dbReference type="NCBI Taxonomy" id="182803"/>
    <lineage>
        <taxon>Eukaryota</taxon>
        <taxon>Metazoa</taxon>
        <taxon>Ecdysozoa</taxon>
        <taxon>Arthropoda</taxon>
        <taxon>Chelicerata</taxon>
        <taxon>Arachnida</taxon>
        <taxon>Araneae</taxon>
        <taxon>Araneomorphae</taxon>
        <taxon>Entelegynae</taxon>
        <taxon>Araneoidea</taxon>
        <taxon>Araneidae</taxon>
        <taxon>Araneus</taxon>
    </lineage>
</organism>
<evidence type="ECO:0008006" key="4">
    <source>
        <dbReference type="Google" id="ProtNLM"/>
    </source>
</evidence>
<gene>
    <name evidence="2" type="ORF">AVEN_157414_1</name>
</gene>
<evidence type="ECO:0000256" key="1">
    <source>
        <dbReference type="SAM" id="SignalP"/>
    </source>
</evidence>
<accession>A0A4Y2M7N5</accession>
<evidence type="ECO:0000313" key="2">
    <source>
        <dbReference type="EMBL" id="GBN23051.1"/>
    </source>
</evidence>
<protein>
    <recommendedName>
        <fullName evidence="4">Secreted protein</fullName>
    </recommendedName>
</protein>
<name>A0A4Y2M7N5_ARAVE</name>
<feature type="signal peptide" evidence="1">
    <location>
        <begin position="1"/>
        <end position="15"/>
    </location>
</feature>
<comment type="caution">
    <text evidence="2">The sequence shown here is derived from an EMBL/GenBank/DDBJ whole genome shotgun (WGS) entry which is preliminary data.</text>
</comment>
<reference evidence="2 3" key="1">
    <citation type="journal article" date="2019" name="Sci. Rep.">
        <title>Orb-weaving spider Araneus ventricosus genome elucidates the spidroin gene catalogue.</title>
        <authorList>
            <person name="Kono N."/>
            <person name="Nakamura H."/>
            <person name="Ohtoshi R."/>
            <person name="Moran D.A.P."/>
            <person name="Shinohara A."/>
            <person name="Yoshida Y."/>
            <person name="Fujiwara M."/>
            <person name="Mori M."/>
            <person name="Tomita M."/>
            <person name="Arakawa K."/>
        </authorList>
    </citation>
    <scope>NUCLEOTIDE SEQUENCE [LARGE SCALE GENOMIC DNA]</scope>
</reference>
<evidence type="ECO:0000313" key="3">
    <source>
        <dbReference type="Proteomes" id="UP000499080"/>
    </source>
</evidence>
<keyword evidence="1" id="KW-0732">Signal</keyword>
<keyword evidence="3" id="KW-1185">Reference proteome</keyword>
<sequence>MLMIFFFIFTWLNDGFNFFHFPFNSCKHVVRGNKRMLWIGNSIFLRYLGACLKHKHQRSVFASASTPVAAFSRGVKGARLVPQDLAGPQNLFEGHRSAKHTTNLH</sequence>
<feature type="chain" id="PRO_5021460816" description="Secreted protein" evidence="1">
    <location>
        <begin position="16"/>
        <end position="105"/>
    </location>
</feature>